<dbReference type="PANTHER" id="PTHR21343">
    <property type="entry name" value="DETHIOBIOTIN SYNTHETASE"/>
    <property type="match status" value="1"/>
</dbReference>
<dbReference type="CDD" id="cd01750">
    <property type="entry name" value="GATase1_CobQ"/>
    <property type="match status" value="1"/>
</dbReference>
<dbReference type="InterPro" id="IPR011698">
    <property type="entry name" value="GATase_3"/>
</dbReference>
<comment type="pathway">
    <text evidence="1">Cofactor biosynthesis; adenosylcobalamin biosynthesis.</text>
</comment>
<gene>
    <name evidence="5" type="ORF">FJZ47_22935</name>
</gene>
<evidence type="ECO:0000259" key="4">
    <source>
        <dbReference type="Pfam" id="PF07685"/>
    </source>
</evidence>
<accession>A0A937W7I6</accession>
<keyword evidence="2" id="KW-0169">Cobalamin biosynthesis</keyword>
<evidence type="ECO:0000256" key="2">
    <source>
        <dbReference type="ARBA" id="ARBA00022573"/>
    </source>
</evidence>
<evidence type="ECO:0000313" key="5">
    <source>
        <dbReference type="EMBL" id="MBM3226630.1"/>
    </source>
</evidence>
<dbReference type="GO" id="GO:0009236">
    <property type="term" value="P:cobalamin biosynthetic process"/>
    <property type="evidence" value="ECO:0007669"/>
    <property type="project" value="UniProtKB-KW"/>
</dbReference>
<name>A0A937W7I6_UNCTE</name>
<evidence type="ECO:0000256" key="3">
    <source>
        <dbReference type="ARBA" id="ARBA00022962"/>
    </source>
</evidence>
<dbReference type="InterPro" id="IPR033949">
    <property type="entry name" value="CobQ_GATase1"/>
</dbReference>
<dbReference type="SUPFAM" id="SSF52317">
    <property type="entry name" value="Class I glutamine amidotransferase-like"/>
    <property type="match status" value="1"/>
</dbReference>
<feature type="non-terminal residue" evidence="5">
    <location>
        <position position="1"/>
    </location>
</feature>
<evidence type="ECO:0000313" key="6">
    <source>
        <dbReference type="Proteomes" id="UP000712673"/>
    </source>
</evidence>
<dbReference type="Proteomes" id="UP000712673">
    <property type="component" value="Unassembled WGS sequence"/>
</dbReference>
<dbReference type="EMBL" id="VGLS01000984">
    <property type="protein sequence ID" value="MBM3226630.1"/>
    <property type="molecule type" value="Genomic_DNA"/>
</dbReference>
<reference evidence="5" key="1">
    <citation type="submission" date="2019-03" db="EMBL/GenBank/DDBJ databases">
        <title>Lake Tanganyika Metagenome-Assembled Genomes (MAGs).</title>
        <authorList>
            <person name="Tran P."/>
        </authorList>
    </citation>
    <scope>NUCLEOTIDE SEQUENCE</scope>
    <source>
        <strain evidence="5">K_DeepCast_65m_m2_066</strain>
    </source>
</reference>
<dbReference type="PROSITE" id="PS51274">
    <property type="entry name" value="GATASE_COBBQ"/>
    <property type="match status" value="1"/>
</dbReference>
<dbReference type="AlphaFoldDB" id="A0A937W7I6"/>
<organism evidence="5 6">
    <name type="scientific">Tectimicrobiota bacterium</name>
    <dbReference type="NCBI Taxonomy" id="2528274"/>
    <lineage>
        <taxon>Bacteria</taxon>
        <taxon>Pseudomonadati</taxon>
        <taxon>Nitrospinota/Tectimicrobiota group</taxon>
        <taxon>Candidatus Tectimicrobiota</taxon>
    </lineage>
</organism>
<feature type="domain" description="CobB/CobQ-like glutamine amidotransferase" evidence="4">
    <location>
        <begin position="1"/>
        <end position="155"/>
    </location>
</feature>
<proteinExistence type="predicted"/>
<dbReference type="Pfam" id="PF07685">
    <property type="entry name" value="GATase_3"/>
    <property type="match status" value="1"/>
</dbReference>
<dbReference type="GO" id="GO:0003824">
    <property type="term" value="F:catalytic activity"/>
    <property type="evidence" value="ECO:0007669"/>
    <property type="project" value="InterPro"/>
</dbReference>
<comment type="caution">
    <text evidence="5">The sequence shown here is derived from an EMBL/GenBank/DDBJ whole genome shotgun (WGS) entry which is preliminary data.</text>
</comment>
<dbReference type="InterPro" id="IPR029062">
    <property type="entry name" value="Class_I_gatase-like"/>
</dbReference>
<evidence type="ECO:0000256" key="1">
    <source>
        <dbReference type="ARBA" id="ARBA00004953"/>
    </source>
</evidence>
<dbReference type="PANTHER" id="PTHR21343:SF1">
    <property type="entry name" value="COBYRIC ACID SYNTHASE"/>
    <property type="match status" value="1"/>
</dbReference>
<sequence>AVILPGTKSTIADLLWLRAQGFEPLLQHLGRTGTAVVGICGGYQMLGQRIQDPLQVESPLPEVPGLGLLPLETVFAEHKATYQAEARVVGGAGWLAALQGATLHGYEIHMGHTLSPQPWLTIARHHGASQTVADGMSTDTGQIWGCYLHGLFENTSLRHAWLTSLGWVGNAASQTPAQPWQAALDALVSQVETHLDMARLEAIIWG</sequence>
<keyword evidence="3" id="KW-0315">Glutamine amidotransferase</keyword>
<dbReference type="Gene3D" id="3.40.50.880">
    <property type="match status" value="1"/>
</dbReference>
<protein>
    <submittedName>
        <fullName evidence="5">Cobyric acid synthase CobQ</fullName>
    </submittedName>
</protein>